<dbReference type="GO" id="GO:0030490">
    <property type="term" value="P:maturation of SSU-rRNA"/>
    <property type="evidence" value="ECO:0007669"/>
    <property type="project" value="TreeGrafter"/>
</dbReference>
<feature type="region of interest" description="Disordered" evidence="6">
    <location>
        <begin position="1"/>
        <end position="56"/>
    </location>
</feature>
<feature type="region of interest" description="Disordered" evidence="6">
    <location>
        <begin position="262"/>
        <end position="446"/>
    </location>
</feature>
<name>A0A8S4Q6A4_OWEFU</name>
<evidence type="ECO:0000259" key="7">
    <source>
        <dbReference type="Pfam" id="PF04034"/>
    </source>
</evidence>
<dbReference type="NCBIfam" id="NF002621">
    <property type="entry name" value="PRK02287.1"/>
    <property type="match status" value="1"/>
</dbReference>
<evidence type="ECO:0000256" key="5">
    <source>
        <dbReference type="ARBA" id="ARBA00022691"/>
    </source>
</evidence>
<dbReference type="Proteomes" id="UP000749559">
    <property type="component" value="Unassembled WGS sequence"/>
</dbReference>
<dbReference type="AlphaFoldDB" id="A0A8S4Q6A4"/>
<keyword evidence="1" id="KW-0963">Cytoplasm</keyword>
<evidence type="ECO:0000313" key="10">
    <source>
        <dbReference type="Proteomes" id="UP000749559"/>
    </source>
</evidence>
<dbReference type="PANTHER" id="PTHR20426:SF0">
    <property type="entry name" value="18S RRNA AMINOCARBOXYPROPYLTRANSFERASE"/>
    <property type="match status" value="1"/>
</dbReference>
<dbReference type="OrthoDB" id="10262062at2759"/>
<feature type="compositionally biased region" description="Polar residues" evidence="6">
    <location>
        <begin position="44"/>
        <end position="53"/>
    </location>
</feature>
<accession>A0A8S4Q6A4</accession>
<evidence type="ECO:0000256" key="2">
    <source>
        <dbReference type="ARBA" id="ARBA00022517"/>
    </source>
</evidence>
<dbReference type="PANTHER" id="PTHR20426">
    <property type="entry name" value="RIBOSOME BIOGENESIS PROTEIN TSR3 HOMOLOG"/>
    <property type="match status" value="1"/>
</dbReference>
<proteinExistence type="inferred from homology"/>
<dbReference type="GO" id="GO:0106388">
    <property type="term" value="F:rRNA small subunit aminocarboxypropyltransferase activity"/>
    <property type="evidence" value="ECO:0007669"/>
    <property type="project" value="InterPro"/>
</dbReference>
<protein>
    <recommendedName>
        <fullName evidence="11">Ribosome biogenesis protein TSR3</fullName>
    </recommendedName>
</protein>
<evidence type="ECO:0000256" key="6">
    <source>
        <dbReference type="SAM" id="MobiDB-lite"/>
    </source>
</evidence>
<evidence type="ECO:0008006" key="11">
    <source>
        <dbReference type="Google" id="ProtNLM"/>
    </source>
</evidence>
<gene>
    <name evidence="9" type="ORF">OFUS_LOCUS24741</name>
</gene>
<dbReference type="HAMAP" id="MF_01116">
    <property type="entry name" value="TSR3"/>
    <property type="match status" value="1"/>
</dbReference>
<keyword evidence="10" id="KW-1185">Reference proteome</keyword>
<keyword evidence="4" id="KW-0808">Transferase</keyword>
<comment type="caution">
    <text evidence="9">The sequence shown here is derived from an EMBL/GenBank/DDBJ whole genome shotgun (WGS) entry which is preliminary data.</text>
</comment>
<feature type="compositionally biased region" description="Gly residues" evidence="6">
    <location>
        <begin position="8"/>
        <end position="23"/>
    </location>
</feature>
<dbReference type="InterPro" id="IPR022968">
    <property type="entry name" value="Tsr3-like"/>
</dbReference>
<dbReference type="InterPro" id="IPR007177">
    <property type="entry name" value="Tsr3_C"/>
</dbReference>
<keyword evidence="2" id="KW-0690">Ribosome biogenesis</keyword>
<feature type="non-terminal residue" evidence="9">
    <location>
        <position position="1"/>
    </location>
</feature>
<feature type="domain" description="16S/18S rRNA aminocarboxypropyltransferase Tsr3 C-terminal" evidence="7">
    <location>
        <begin position="110"/>
        <end position="236"/>
    </location>
</feature>
<dbReference type="Pfam" id="PF04034">
    <property type="entry name" value="Ribo_biogen_C"/>
    <property type="match status" value="1"/>
</dbReference>
<feature type="domain" description="RNase L inhibitor RLI-like possible metal-binding" evidence="8">
    <location>
        <begin position="74"/>
        <end position="106"/>
    </location>
</feature>
<feature type="compositionally biased region" description="Basic and acidic residues" evidence="6">
    <location>
        <begin position="302"/>
        <end position="323"/>
    </location>
</feature>
<evidence type="ECO:0000256" key="1">
    <source>
        <dbReference type="ARBA" id="ARBA00022490"/>
    </source>
</evidence>
<keyword evidence="3" id="KW-0698">rRNA processing</keyword>
<feature type="compositionally biased region" description="Polar residues" evidence="6">
    <location>
        <begin position="378"/>
        <end position="387"/>
    </location>
</feature>
<feature type="compositionally biased region" description="Polar residues" evidence="6">
    <location>
        <begin position="328"/>
        <end position="337"/>
    </location>
</feature>
<evidence type="ECO:0000256" key="4">
    <source>
        <dbReference type="ARBA" id="ARBA00022679"/>
    </source>
</evidence>
<organism evidence="9 10">
    <name type="scientific">Owenia fusiformis</name>
    <name type="common">Polychaete worm</name>
    <dbReference type="NCBI Taxonomy" id="6347"/>
    <lineage>
        <taxon>Eukaryota</taxon>
        <taxon>Metazoa</taxon>
        <taxon>Spiralia</taxon>
        <taxon>Lophotrochozoa</taxon>
        <taxon>Annelida</taxon>
        <taxon>Polychaeta</taxon>
        <taxon>Sedentaria</taxon>
        <taxon>Canalipalpata</taxon>
        <taxon>Sabellida</taxon>
        <taxon>Oweniida</taxon>
        <taxon>Oweniidae</taxon>
        <taxon>Owenia</taxon>
    </lineage>
</organism>
<feature type="compositionally biased region" description="Acidic residues" evidence="6">
    <location>
        <begin position="275"/>
        <end position="301"/>
    </location>
</feature>
<keyword evidence="5" id="KW-0949">S-adenosyl-L-methionine</keyword>
<dbReference type="InterPro" id="IPR007209">
    <property type="entry name" value="RNaseL-inhib-like_metal-bd_dom"/>
</dbReference>
<dbReference type="EMBL" id="CAIIXF020000012">
    <property type="protein sequence ID" value="CAH1800904.1"/>
    <property type="molecule type" value="Genomic_DNA"/>
</dbReference>
<evidence type="ECO:0000256" key="3">
    <source>
        <dbReference type="ARBA" id="ARBA00022552"/>
    </source>
</evidence>
<sequence>RVIMPKGARGGRGRGASNRGGKGSGRHTARLKKYSEDRFANHSVPETRNTSSDCDSDDANKDAYYYPENFPCDIAMWDLEHCDPKKCSGRKLARLGYVRTLKLTQRFNGIILSPMGTKCVSPSDKPIINEYGVAVIDCSWAKLEDTPFTKMKGSNPRLLPYLVAANPINYGRPCKLSCVEAYAAIFYIIGEKQLGDILLKQFKWGRVFFELNKELLDLYAACKSSQDVVEAQKKYLETIAEESQAAKLEDPFAIDSDEEVHNLNRNYDLPPSDKDESDEDTEEEESEDGTVEEDAEEEDVENDVHIKDKSVDETNQLLKKESADNDVSDNVINSEQCPVNVEDLNAPLDTNSSPSNTNSAPSNSNSSPLGLNCDTNEHQSGACSLPSQDIEGASIETGFGHMAISERQPEPSAINKDKTFNSTLNTNSGNKNKTSVLQEDQFEDAD</sequence>
<reference evidence="9" key="1">
    <citation type="submission" date="2022-03" db="EMBL/GenBank/DDBJ databases">
        <authorList>
            <person name="Martin C."/>
        </authorList>
    </citation>
    <scope>NUCLEOTIDE SEQUENCE</scope>
</reference>
<feature type="compositionally biased region" description="Polar residues" evidence="6">
    <location>
        <begin position="420"/>
        <end position="438"/>
    </location>
</feature>
<dbReference type="Pfam" id="PF04068">
    <property type="entry name" value="Fer4_RLI"/>
    <property type="match status" value="1"/>
</dbReference>
<evidence type="ECO:0000313" key="9">
    <source>
        <dbReference type="EMBL" id="CAH1800904.1"/>
    </source>
</evidence>
<evidence type="ECO:0000259" key="8">
    <source>
        <dbReference type="Pfam" id="PF04068"/>
    </source>
</evidence>
<feature type="compositionally biased region" description="Low complexity" evidence="6">
    <location>
        <begin position="350"/>
        <end position="368"/>
    </location>
</feature>